<keyword evidence="2 3" id="KW-0067">ATP-binding</keyword>
<evidence type="ECO:0000259" key="4">
    <source>
        <dbReference type="PROSITE" id="PS50067"/>
    </source>
</evidence>
<gene>
    <name evidence="5" type="ORF">KUTeg_014022</name>
</gene>
<dbReference type="PROSITE" id="PS50067">
    <property type="entry name" value="KINESIN_MOTOR_2"/>
    <property type="match status" value="1"/>
</dbReference>
<accession>A0ABQ9F0U3</accession>
<keyword evidence="3" id="KW-0505">Motor protein</keyword>
<dbReference type="PRINTS" id="PR00380">
    <property type="entry name" value="KINESINHEAVY"/>
</dbReference>
<keyword evidence="6" id="KW-1185">Reference proteome</keyword>
<dbReference type="Pfam" id="PF00225">
    <property type="entry name" value="Kinesin"/>
    <property type="match status" value="1"/>
</dbReference>
<dbReference type="SMART" id="SM00129">
    <property type="entry name" value="KISc"/>
    <property type="match status" value="1"/>
</dbReference>
<dbReference type="InterPro" id="IPR027417">
    <property type="entry name" value="P-loop_NTPase"/>
</dbReference>
<evidence type="ECO:0000313" key="5">
    <source>
        <dbReference type="EMBL" id="KAJ8309148.1"/>
    </source>
</evidence>
<dbReference type="PANTHER" id="PTHR47117">
    <property type="entry name" value="STAR-RELATED LIPID TRANSFER PROTEIN 9"/>
    <property type="match status" value="1"/>
</dbReference>
<feature type="binding site" evidence="3">
    <location>
        <begin position="253"/>
        <end position="260"/>
    </location>
    <ligand>
        <name>ATP</name>
        <dbReference type="ChEBI" id="CHEBI:30616"/>
    </ligand>
</feature>
<evidence type="ECO:0000256" key="2">
    <source>
        <dbReference type="ARBA" id="ARBA00022840"/>
    </source>
</evidence>
<keyword evidence="1 3" id="KW-0547">Nucleotide-binding</keyword>
<organism evidence="5 6">
    <name type="scientific">Tegillarca granosa</name>
    <name type="common">Malaysian cockle</name>
    <name type="synonym">Anadara granosa</name>
    <dbReference type="NCBI Taxonomy" id="220873"/>
    <lineage>
        <taxon>Eukaryota</taxon>
        <taxon>Metazoa</taxon>
        <taxon>Spiralia</taxon>
        <taxon>Lophotrochozoa</taxon>
        <taxon>Mollusca</taxon>
        <taxon>Bivalvia</taxon>
        <taxon>Autobranchia</taxon>
        <taxon>Pteriomorphia</taxon>
        <taxon>Arcoida</taxon>
        <taxon>Arcoidea</taxon>
        <taxon>Arcidae</taxon>
        <taxon>Tegillarca</taxon>
    </lineage>
</organism>
<comment type="caution">
    <text evidence="5">The sequence shown here is derived from an EMBL/GenBank/DDBJ whole genome shotgun (WGS) entry which is preliminary data.</text>
</comment>
<dbReference type="InterPro" id="IPR036961">
    <property type="entry name" value="Kinesin_motor_dom_sf"/>
</dbReference>
<evidence type="ECO:0000256" key="1">
    <source>
        <dbReference type="ARBA" id="ARBA00022741"/>
    </source>
</evidence>
<evidence type="ECO:0000313" key="6">
    <source>
        <dbReference type="Proteomes" id="UP001217089"/>
    </source>
</evidence>
<feature type="domain" description="Kinesin motor" evidence="4">
    <location>
        <begin position="3"/>
        <end position="408"/>
    </location>
</feature>
<dbReference type="EMBL" id="JARBDR010000657">
    <property type="protein sequence ID" value="KAJ8309148.1"/>
    <property type="molecule type" value="Genomic_DNA"/>
</dbReference>
<dbReference type="Proteomes" id="UP001217089">
    <property type="component" value="Unassembled WGS sequence"/>
</dbReference>
<dbReference type="PANTHER" id="PTHR47117:SF6">
    <property type="entry name" value="KINESIN-LIKE PROTEIN KIF16B"/>
    <property type="match status" value="1"/>
</dbReference>
<evidence type="ECO:0000256" key="3">
    <source>
        <dbReference type="PROSITE-ProRule" id="PRU00283"/>
    </source>
</evidence>
<reference evidence="5 6" key="1">
    <citation type="submission" date="2022-12" db="EMBL/GenBank/DDBJ databases">
        <title>Chromosome-level genome of Tegillarca granosa.</title>
        <authorList>
            <person name="Kim J."/>
        </authorList>
    </citation>
    <scope>NUCLEOTIDE SEQUENCE [LARGE SCALE GENOMIC DNA]</scope>
    <source>
        <strain evidence="5">Teg-2019</strain>
        <tissue evidence="5">Adductor muscle</tissue>
    </source>
</reference>
<sequence length="408" mass="46775">MSKIKVAVRARPLSKKEVDANSKFVTSIQGDTISVTNVKLCFTDQHTYICFYIFFDISVVSHRPIVARCIYIFFKVDSQAEFGDSRDRVKHFSYDYCYDSAVNPQSTAYASQELFPTYMFWFWALLNKLLNRSSCDKDVIALFDGLGIPSLDLGGLEAKDLRFNMLQSYFMKEFTKYDNMKIVSTGKIAKSMKEFSSIIDHFQKATNICPVDIENMGREPIFQDLGTEIFQDLGTEVLDAAFEGYNTCVLAYGQTSTGKTYTMMGNPDDPGLTPRICEVFSNINNLLFFSFFLFYGLFSHIDDVVGEKVRVDISYYEIYNERVRDLLRPSLRKGNDNSHCVRNNQEIQELLDRGQENRTTASTYMHDYSSRSHAIVTINYTQAKLEDDLPHEIVSKIHLVDLAGRNKI</sequence>
<dbReference type="InterPro" id="IPR001752">
    <property type="entry name" value="Kinesin_motor_dom"/>
</dbReference>
<comment type="similarity">
    <text evidence="3">Belongs to the TRAFAC class myosin-kinesin ATPase superfamily. Kinesin family.</text>
</comment>
<name>A0ABQ9F0U3_TEGGR</name>
<protein>
    <recommendedName>
        <fullName evidence="4">Kinesin motor domain-containing protein</fullName>
    </recommendedName>
</protein>
<proteinExistence type="inferred from homology"/>
<dbReference type="SUPFAM" id="SSF52540">
    <property type="entry name" value="P-loop containing nucleoside triphosphate hydrolases"/>
    <property type="match status" value="1"/>
</dbReference>
<dbReference type="Gene3D" id="3.40.850.10">
    <property type="entry name" value="Kinesin motor domain"/>
    <property type="match status" value="2"/>
</dbReference>